<evidence type="ECO:0000313" key="3">
    <source>
        <dbReference type="Proteomes" id="UP001278766"/>
    </source>
</evidence>
<evidence type="ECO:0000313" key="2">
    <source>
        <dbReference type="EMBL" id="KAK3293058.1"/>
    </source>
</evidence>
<proteinExistence type="predicted"/>
<reference evidence="2" key="1">
    <citation type="journal article" date="2023" name="Mol. Phylogenet. Evol.">
        <title>Genome-scale phylogeny and comparative genomics of the fungal order Sordariales.</title>
        <authorList>
            <person name="Hensen N."/>
            <person name="Bonometti L."/>
            <person name="Westerberg I."/>
            <person name="Brannstrom I.O."/>
            <person name="Guillou S."/>
            <person name="Cros-Aarteil S."/>
            <person name="Calhoun S."/>
            <person name="Haridas S."/>
            <person name="Kuo A."/>
            <person name="Mondo S."/>
            <person name="Pangilinan J."/>
            <person name="Riley R."/>
            <person name="LaButti K."/>
            <person name="Andreopoulos B."/>
            <person name="Lipzen A."/>
            <person name="Chen C."/>
            <person name="Yan M."/>
            <person name="Daum C."/>
            <person name="Ng V."/>
            <person name="Clum A."/>
            <person name="Steindorff A."/>
            <person name="Ohm R.A."/>
            <person name="Martin F."/>
            <person name="Silar P."/>
            <person name="Natvig D.O."/>
            <person name="Lalanne C."/>
            <person name="Gautier V."/>
            <person name="Ament-Velasquez S.L."/>
            <person name="Kruys A."/>
            <person name="Hutchinson M.I."/>
            <person name="Powell A.J."/>
            <person name="Barry K."/>
            <person name="Miller A.N."/>
            <person name="Grigoriev I.V."/>
            <person name="Debuchy R."/>
            <person name="Gladieux P."/>
            <person name="Hiltunen Thoren M."/>
            <person name="Johannesson H."/>
        </authorList>
    </citation>
    <scope>NUCLEOTIDE SEQUENCE</scope>
    <source>
        <strain evidence="2">CBS 168.71</strain>
    </source>
</reference>
<organism evidence="2 3">
    <name type="scientific">Chaetomium fimeti</name>
    <dbReference type="NCBI Taxonomy" id="1854472"/>
    <lineage>
        <taxon>Eukaryota</taxon>
        <taxon>Fungi</taxon>
        <taxon>Dikarya</taxon>
        <taxon>Ascomycota</taxon>
        <taxon>Pezizomycotina</taxon>
        <taxon>Sordariomycetes</taxon>
        <taxon>Sordariomycetidae</taxon>
        <taxon>Sordariales</taxon>
        <taxon>Chaetomiaceae</taxon>
        <taxon>Chaetomium</taxon>
    </lineage>
</organism>
<dbReference type="EMBL" id="JAUEPN010000006">
    <property type="protein sequence ID" value="KAK3293058.1"/>
    <property type="molecule type" value="Genomic_DNA"/>
</dbReference>
<dbReference type="InterPro" id="IPR056002">
    <property type="entry name" value="DUF7580"/>
</dbReference>
<dbReference type="PANTHER" id="PTHR35186">
    <property type="entry name" value="ANK_REP_REGION DOMAIN-CONTAINING PROTEIN"/>
    <property type="match status" value="1"/>
</dbReference>
<name>A0AAE0LPT2_9PEZI</name>
<dbReference type="RefSeq" id="XP_062656572.1">
    <property type="nucleotide sequence ID" value="XM_062807649.1"/>
</dbReference>
<feature type="domain" description="DUF7580" evidence="1">
    <location>
        <begin position="57"/>
        <end position="308"/>
    </location>
</feature>
<keyword evidence="3" id="KW-1185">Reference proteome</keyword>
<dbReference type="Pfam" id="PF24476">
    <property type="entry name" value="DUF7580"/>
    <property type="match status" value="1"/>
</dbReference>
<sequence>MTHSQETKHETGALLSWQRVVVEKTWRTSPYPDTLLPHLAPGIVSSDDFAGFGVGLNLCEKLSQSENKLFDSYGILDNQVGRPTKRYSIKPDTSDNDSQPRSLVSLSDILAHNRFPVIPLTGRLQLALTISCSILQLHDTPWFPTILTSSHIFFLQEHNGPDPAAMYSRPLLLQHLANSAAPPTVHVQYPPEEEEQVVKLEGGLIANRNPTLLSLACLLIEVLLWQPLDSRCTTAGSPAGGAVDLMADFVAAQALMPNVKLMGEECEEAVECCLYEGRGSQRGRGLEDGELYEKVYRGVVPLLEKDLEWRRKK</sequence>
<dbReference type="AlphaFoldDB" id="A0AAE0LPT2"/>
<dbReference type="PANTHER" id="PTHR35186:SF4">
    <property type="entry name" value="PRION-INHIBITION AND PROPAGATION HELO DOMAIN-CONTAINING PROTEIN"/>
    <property type="match status" value="1"/>
</dbReference>
<evidence type="ECO:0000259" key="1">
    <source>
        <dbReference type="Pfam" id="PF24476"/>
    </source>
</evidence>
<accession>A0AAE0LPT2</accession>
<gene>
    <name evidence="2" type="ORF">B0H64DRAFT_465004</name>
</gene>
<reference evidence="2" key="2">
    <citation type="submission" date="2023-06" db="EMBL/GenBank/DDBJ databases">
        <authorList>
            <consortium name="Lawrence Berkeley National Laboratory"/>
            <person name="Haridas S."/>
            <person name="Hensen N."/>
            <person name="Bonometti L."/>
            <person name="Westerberg I."/>
            <person name="Brannstrom I.O."/>
            <person name="Guillou S."/>
            <person name="Cros-Aarteil S."/>
            <person name="Calhoun S."/>
            <person name="Kuo A."/>
            <person name="Mondo S."/>
            <person name="Pangilinan J."/>
            <person name="Riley R."/>
            <person name="Labutti K."/>
            <person name="Andreopoulos B."/>
            <person name="Lipzen A."/>
            <person name="Chen C."/>
            <person name="Yanf M."/>
            <person name="Daum C."/>
            <person name="Ng V."/>
            <person name="Clum A."/>
            <person name="Steindorff A."/>
            <person name="Ohm R."/>
            <person name="Martin F."/>
            <person name="Silar P."/>
            <person name="Natvig D."/>
            <person name="Lalanne C."/>
            <person name="Gautier V."/>
            <person name="Ament-Velasquez S.L."/>
            <person name="Kruys A."/>
            <person name="Hutchinson M.I."/>
            <person name="Powell A.J."/>
            <person name="Barry K."/>
            <person name="Miller A.N."/>
            <person name="Grigoriev I.V."/>
            <person name="Debuchy R."/>
            <person name="Gladieux P."/>
            <person name="Thoren M.H."/>
            <person name="Johannesson H."/>
        </authorList>
    </citation>
    <scope>NUCLEOTIDE SEQUENCE</scope>
    <source>
        <strain evidence="2">CBS 168.71</strain>
    </source>
</reference>
<protein>
    <recommendedName>
        <fullName evidence="1">DUF7580 domain-containing protein</fullName>
    </recommendedName>
</protein>
<comment type="caution">
    <text evidence="2">The sequence shown here is derived from an EMBL/GenBank/DDBJ whole genome shotgun (WGS) entry which is preliminary data.</text>
</comment>
<dbReference type="Proteomes" id="UP001278766">
    <property type="component" value="Unassembled WGS sequence"/>
</dbReference>
<dbReference type="GeneID" id="87844597"/>